<organism evidence="2">
    <name type="scientific">marine metagenome</name>
    <dbReference type="NCBI Taxonomy" id="408172"/>
    <lineage>
        <taxon>unclassified sequences</taxon>
        <taxon>metagenomes</taxon>
        <taxon>ecological metagenomes</taxon>
    </lineage>
</organism>
<dbReference type="SUPFAM" id="SSF51197">
    <property type="entry name" value="Clavaminate synthase-like"/>
    <property type="match status" value="1"/>
</dbReference>
<accession>A0A382B0X9</accession>
<dbReference type="Gene3D" id="2.60.120.620">
    <property type="entry name" value="q2cbj1_9rhob like domain"/>
    <property type="match status" value="1"/>
</dbReference>
<reference evidence="2" key="1">
    <citation type="submission" date="2018-05" db="EMBL/GenBank/DDBJ databases">
        <authorList>
            <person name="Lanie J.A."/>
            <person name="Ng W.-L."/>
            <person name="Kazmierczak K.M."/>
            <person name="Andrzejewski T.M."/>
            <person name="Davidsen T.M."/>
            <person name="Wayne K.J."/>
            <person name="Tettelin H."/>
            <person name="Glass J.I."/>
            <person name="Rusch D."/>
            <person name="Podicherti R."/>
            <person name="Tsui H.-C.T."/>
            <person name="Winkler M.E."/>
        </authorList>
    </citation>
    <scope>NUCLEOTIDE SEQUENCE</scope>
</reference>
<feature type="domain" description="Prolyl 4-hydroxylase alpha subunit Fe(2+) 2OG dioxygenase" evidence="1">
    <location>
        <begin position="145"/>
        <end position="243"/>
    </location>
</feature>
<dbReference type="AlphaFoldDB" id="A0A382B0X9"/>
<dbReference type="Pfam" id="PF13640">
    <property type="entry name" value="2OG-FeII_Oxy_3"/>
    <property type="match status" value="1"/>
</dbReference>
<evidence type="ECO:0000313" key="2">
    <source>
        <dbReference type="EMBL" id="SVB07466.1"/>
    </source>
</evidence>
<sequence length="288" mass="34095">MINLGKLKKIKSNFPVLVAEKAIPKNICKNLTSEISASRAFDDMIMGGRSRINKGSKNFKKYLKYSKHSKKLFKKFNSKNFYKKIEKIFKLKFKENTWENLYNPRSFNQKKFTLKRKVNSKELIKLLGDDYRNPILNLDIDFSVSKGGYRLKPHRDDVTRLYNFLIYLNDIPKKNGGSLTLYKKKSKKNVRKSFRRFPKINELEIVKEFTPKQGTVIFFKSTPNSYHGVKRFKEFNCSKRFFIYGSYALNKPVIWSFKNNKYFPSIVKNNKKMLTSFHDSNYLLKKTS</sequence>
<gene>
    <name evidence="2" type="ORF">METZ01_LOCUS160320</name>
</gene>
<name>A0A382B0X9_9ZZZZ</name>
<dbReference type="EMBL" id="UINC01027725">
    <property type="protein sequence ID" value="SVB07466.1"/>
    <property type="molecule type" value="Genomic_DNA"/>
</dbReference>
<proteinExistence type="predicted"/>
<protein>
    <recommendedName>
        <fullName evidence="1">Prolyl 4-hydroxylase alpha subunit Fe(2+) 2OG dioxygenase domain-containing protein</fullName>
    </recommendedName>
</protein>
<evidence type="ECO:0000259" key="1">
    <source>
        <dbReference type="Pfam" id="PF13640"/>
    </source>
</evidence>
<dbReference type="InterPro" id="IPR044862">
    <property type="entry name" value="Pro_4_hyd_alph_FE2OG_OXY"/>
</dbReference>